<sequence length="174" mass="19581">MASKDMVEGLKGLFVSGYFSDLVIVCGERNWKAHRSIVCTQSDFFMKACTGKFKEATERKIDLGDDNPDAVPAMLQYLYKREYSNDDAVAAGTPVALLHVRVYNLADKYDIASLKDHTLARFKLIADKHWKEQAFAKMLPEIVNDGPESSLLRQCVINIFKNNASQLCQSLLLI</sequence>
<evidence type="ECO:0000313" key="3">
    <source>
        <dbReference type="Proteomes" id="UP001324427"/>
    </source>
</evidence>
<comment type="caution">
    <text evidence="2">The sequence shown here is derived from an EMBL/GenBank/DDBJ whole genome shotgun (WGS) entry which is preliminary data.</text>
</comment>
<keyword evidence="3" id="KW-1185">Reference proteome</keyword>
<evidence type="ECO:0000313" key="2">
    <source>
        <dbReference type="EMBL" id="KAK4550170.1"/>
    </source>
</evidence>
<dbReference type="InterPro" id="IPR000210">
    <property type="entry name" value="BTB/POZ_dom"/>
</dbReference>
<organism evidence="2 3">
    <name type="scientific">Oleoguttula mirabilis</name>
    <dbReference type="NCBI Taxonomy" id="1507867"/>
    <lineage>
        <taxon>Eukaryota</taxon>
        <taxon>Fungi</taxon>
        <taxon>Dikarya</taxon>
        <taxon>Ascomycota</taxon>
        <taxon>Pezizomycotina</taxon>
        <taxon>Dothideomycetes</taxon>
        <taxon>Dothideomycetidae</taxon>
        <taxon>Mycosphaerellales</taxon>
        <taxon>Teratosphaeriaceae</taxon>
        <taxon>Oleoguttula</taxon>
    </lineage>
</organism>
<dbReference type="SUPFAM" id="SSF54695">
    <property type="entry name" value="POZ domain"/>
    <property type="match status" value="1"/>
</dbReference>
<name>A0AAV9JX87_9PEZI</name>
<dbReference type="CDD" id="cd18186">
    <property type="entry name" value="BTB_POZ_ZBTB_KLHL-like"/>
    <property type="match status" value="1"/>
</dbReference>
<dbReference type="AlphaFoldDB" id="A0AAV9JX87"/>
<dbReference type="PANTHER" id="PTHR47843">
    <property type="entry name" value="BTB DOMAIN-CONTAINING PROTEIN-RELATED"/>
    <property type="match status" value="1"/>
</dbReference>
<proteinExistence type="predicted"/>
<reference evidence="2 3" key="1">
    <citation type="submission" date="2021-11" db="EMBL/GenBank/DDBJ databases">
        <title>Black yeast isolated from Biological Soil Crust.</title>
        <authorList>
            <person name="Kurbessoian T."/>
        </authorList>
    </citation>
    <scope>NUCLEOTIDE SEQUENCE [LARGE SCALE GENOMIC DNA]</scope>
    <source>
        <strain evidence="2 3">CCFEE 5522</strain>
    </source>
</reference>
<accession>A0AAV9JX87</accession>
<protein>
    <recommendedName>
        <fullName evidence="1">BTB domain-containing protein</fullName>
    </recommendedName>
</protein>
<dbReference type="Proteomes" id="UP001324427">
    <property type="component" value="Unassembled WGS sequence"/>
</dbReference>
<dbReference type="InterPro" id="IPR011333">
    <property type="entry name" value="SKP1/BTB/POZ_sf"/>
</dbReference>
<feature type="domain" description="BTB" evidence="1">
    <location>
        <begin position="20"/>
        <end position="87"/>
    </location>
</feature>
<dbReference type="Gene3D" id="3.30.710.10">
    <property type="entry name" value="Potassium Channel Kv1.1, Chain A"/>
    <property type="match status" value="1"/>
</dbReference>
<evidence type="ECO:0000259" key="1">
    <source>
        <dbReference type="PROSITE" id="PS50097"/>
    </source>
</evidence>
<dbReference type="Pfam" id="PF00651">
    <property type="entry name" value="BTB"/>
    <property type="match status" value="1"/>
</dbReference>
<dbReference type="EMBL" id="JAVFHQ010000002">
    <property type="protein sequence ID" value="KAK4550170.1"/>
    <property type="molecule type" value="Genomic_DNA"/>
</dbReference>
<gene>
    <name evidence="2" type="ORF">LTR36_003137</name>
</gene>
<dbReference type="PROSITE" id="PS50097">
    <property type="entry name" value="BTB"/>
    <property type="match status" value="1"/>
</dbReference>
<dbReference type="PANTHER" id="PTHR47843:SF5">
    <property type="entry name" value="BTB_POZ DOMAIN PROTEIN"/>
    <property type="match status" value="1"/>
</dbReference>
<dbReference type="SMART" id="SM00225">
    <property type="entry name" value="BTB"/>
    <property type="match status" value="1"/>
</dbReference>